<gene>
    <name evidence="2" type="primary">Dper\GL14260</name>
    <name evidence="2" type="ORF">Dper_GL14260</name>
</gene>
<reference evidence="2 3" key="1">
    <citation type="journal article" date="2007" name="Nature">
        <title>Evolution of genes and genomes on the Drosophila phylogeny.</title>
        <authorList>
            <consortium name="Drosophila 12 Genomes Consortium"/>
            <person name="Clark A.G."/>
            <person name="Eisen M.B."/>
            <person name="Smith D.R."/>
            <person name="Bergman C.M."/>
            <person name="Oliver B."/>
            <person name="Markow T.A."/>
            <person name="Kaufman T.C."/>
            <person name="Kellis M."/>
            <person name="Gelbart W."/>
            <person name="Iyer V.N."/>
            <person name="Pollard D.A."/>
            <person name="Sackton T.B."/>
            <person name="Larracuente A.M."/>
            <person name="Singh N.D."/>
            <person name="Abad J.P."/>
            <person name="Abt D.N."/>
            <person name="Adryan B."/>
            <person name="Aguade M."/>
            <person name="Akashi H."/>
            <person name="Anderson W.W."/>
            <person name="Aquadro C.F."/>
            <person name="Ardell D.H."/>
            <person name="Arguello R."/>
            <person name="Artieri C.G."/>
            <person name="Barbash D.A."/>
            <person name="Barker D."/>
            <person name="Barsanti P."/>
            <person name="Batterham P."/>
            <person name="Batzoglou S."/>
            <person name="Begun D."/>
            <person name="Bhutkar A."/>
            <person name="Blanco E."/>
            <person name="Bosak S.A."/>
            <person name="Bradley R.K."/>
            <person name="Brand A.D."/>
            <person name="Brent M.R."/>
            <person name="Brooks A.N."/>
            <person name="Brown R.H."/>
            <person name="Butlin R.K."/>
            <person name="Caggese C."/>
            <person name="Calvi B.R."/>
            <person name="Bernardo de Carvalho A."/>
            <person name="Caspi A."/>
            <person name="Castrezana S."/>
            <person name="Celniker S.E."/>
            <person name="Chang J.L."/>
            <person name="Chapple C."/>
            <person name="Chatterji S."/>
            <person name="Chinwalla A."/>
            <person name="Civetta A."/>
            <person name="Clifton S.W."/>
            <person name="Comeron J.M."/>
            <person name="Costello J.C."/>
            <person name="Coyne J.A."/>
            <person name="Daub J."/>
            <person name="David R.G."/>
            <person name="Delcher A.L."/>
            <person name="Delehaunty K."/>
            <person name="Do C.B."/>
            <person name="Ebling H."/>
            <person name="Edwards K."/>
            <person name="Eickbush T."/>
            <person name="Evans J.D."/>
            <person name="Filipski A."/>
            <person name="Findeiss S."/>
            <person name="Freyhult E."/>
            <person name="Fulton L."/>
            <person name="Fulton R."/>
            <person name="Garcia A.C."/>
            <person name="Gardiner A."/>
            <person name="Garfield D.A."/>
            <person name="Garvin B.E."/>
            <person name="Gibson G."/>
            <person name="Gilbert D."/>
            <person name="Gnerre S."/>
            <person name="Godfrey J."/>
            <person name="Good R."/>
            <person name="Gotea V."/>
            <person name="Gravely B."/>
            <person name="Greenberg A.J."/>
            <person name="Griffiths-Jones S."/>
            <person name="Gross S."/>
            <person name="Guigo R."/>
            <person name="Gustafson E.A."/>
            <person name="Haerty W."/>
            <person name="Hahn M.W."/>
            <person name="Halligan D.L."/>
            <person name="Halpern A.L."/>
            <person name="Halter G.M."/>
            <person name="Han M.V."/>
            <person name="Heger A."/>
            <person name="Hillier L."/>
            <person name="Hinrichs A.S."/>
            <person name="Holmes I."/>
            <person name="Hoskins R.A."/>
            <person name="Hubisz M.J."/>
            <person name="Hultmark D."/>
            <person name="Huntley M.A."/>
            <person name="Jaffe D.B."/>
            <person name="Jagadeeshan S."/>
            <person name="Jeck W.R."/>
            <person name="Johnson J."/>
            <person name="Jones C.D."/>
            <person name="Jordan W.C."/>
            <person name="Karpen G.H."/>
            <person name="Kataoka E."/>
            <person name="Keightley P.D."/>
            <person name="Kheradpour P."/>
            <person name="Kirkness E.F."/>
            <person name="Koerich L.B."/>
            <person name="Kristiansen K."/>
            <person name="Kudrna D."/>
            <person name="Kulathinal R.J."/>
            <person name="Kumar S."/>
            <person name="Kwok R."/>
            <person name="Lander E."/>
            <person name="Langley C.H."/>
            <person name="Lapoint R."/>
            <person name="Lazzaro B.P."/>
            <person name="Lee S.J."/>
            <person name="Levesque L."/>
            <person name="Li R."/>
            <person name="Lin C.F."/>
            <person name="Lin M.F."/>
            <person name="Lindblad-Toh K."/>
            <person name="Llopart A."/>
            <person name="Long M."/>
            <person name="Low L."/>
            <person name="Lozovsky E."/>
            <person name="Lu J."/>
            <person name="Luo M."/>
            <person name="Machado C.A."/>
            <person name="Makalowski W."/>
            <person name="Marzo M."/>
            <person name="Matsuda M."/>
            <person name="Matzkin L."/>
            <person name="McAllister B."/>
            <person name="McBride C.S."/>
            <person name="McKernan B."/>
            <person name="McKernan K."/>
            <person name="Mendez-Lago M."/>
            <person name="Minx P."/>
            <person name="Mollenhauer M.U."/>
            <person name="Montooth K."/>
            <person name="Mount S.M."/>
            <person name="Mu X."/>
            <person name="Myers E."/>
            <person name="Negre B."/>
            <person name="Newfeld S."/>
            <person name="Nielsen R."/>
            <person name="Noor M.A."/>
            <person name="O'Grady P."/>
            <person name="Pachter L."/>
            <person name="Papaceit M."/>
            <person name="Parisi M.J."/>
            <person name="Parisi M."/>
            <person name="Parts L."/>
            <person name="Pedersen J.S."/>
            <person name="Pesole G."/>
            <person name="Phillippy A.M."/>
            <person name="Ponting C.P."/>
            <person name="Pop M."/>
            <person name="Porcelli D."/>
            <person name="Powell J.R."/>
            <person name="Prohaska S."/>
            <person name="Pruitt K."/>
            <person name="Puig M."/>
            <person name="Quesneville H."/>
            <person name="Ram K.R."/>
            <person name="Rand D."/>
            <person name="Rasmussen M.D."/>
            <person name="Reed L.K."/>
            <person name="Reenan R."/>
            <person name="Reily A."/>
            <person name="Remington K.A."/>
            <person name="Rieger T.T."/>
            <person name="Ritchie M.G."/>
            <person name="Robin C."/>
            <person name="Rogers Y.H."/>
            <person name="Rohde C."/>
            <person name="Rozas J."/>
            <person name="Rubenfield M.J."/>
            <person name="Ruiz A."/>
            <person name="Russo S."/>
            <person name="Salzberg S.L."/>
            <person name="Sanchez-Gracia A."/>
            <person name="Saranga D.J."/>
            <person name="Sato H."/>
            <person name="Schaeffer S.W."/>
            <person name="Schatz M.C."/>
            <person name="Schlenke T."/>
            <person name="Schwartz R."/>
            <person name="Segarra C."/>
            <person name="Singh R.S."/>
            <person name="Sirot L."/>
            <person name="Sirota M."/>
            <person name="Sisneros N.B."/>
            <person name="Smith C.D."/>
            <person name="Smith T.F."/>
            <person name="Spieth J."/>
            <person name="Stage D.E."/>
            <person name="Stark A."/>
            <person name="Stephan W."/>
            <person name="Strausberg R.L."/>
            <person name="Strempel S."/>
            <person name="Sturgill D."/>
            <person name="Sutton G."/>
            <person name="Sutton G.G."/>
            <person name="Tao W."/>
            <person name="Teichmann S."/>
            <person name="Tobari Y.N."/>
            <person name="Tomimura Y."/>
            <person name="Tsolas J.M."/>
            <person name="Valente V.L."/>
            <person name="Venter E."/>
            <person name="Venter J.C."/>
            <person name="Vicario S."/>
            <person name="Vieira F.G."/>
            <person name="Vilella A.J."/>
            <person name="Villasante A."/>
            <person name="Walenz B."/>
            <person name="Wang J."/>
            <person name="Wasserman M."/>
            <person name="Watts T."/>
            <person name="Wilson D."/>
            <person name="Wilson R.K."/>
            <person name="Wing R.A."/>
            <person name="Wolfner M.F."/>
            <person name="Wong A."/>
            <person name="Wong G.K."/>
            <person name="Wu C.I."/>
            <person name="Wu G."/>
            <person name="Yamamoto D."/>
            <person name="Yang H.P."/>
            <person name="Yang S.P."/>
            <person name="Yorke J.A."/>
            <person name="Yoshida K."/>
            <person name="Zdobnov E."/>
            <person name="Zhang P."/>
            <person name="Zhang Y."/>
            <person name="Zimin A.V."/>
            <person name="Baldwin J."/>
            <person name="Abdouelleil A."/>
            <person name="Abdulkadir J."/>
            <person name="Abebe A."/>
            <person name="Abera B."/>
            <person name="Abreu J."/>
            <person name="Acer S.C."/>
            <person name="Aftuck L."/>
            <person name="Alexander A."/>
            <person name="An P."/>
            <person name="Anderson E."/>
            <person name="Anderson S."/>
            <person name="Arachi H."/>
            <person name="Azer M."/>
            <person name="Bachantsang P."/>
            <person name="Barry A."/>
            <person name="Bayul T."/>
            <person name="Berlin A."/>
            <person name="Bessette D."/>
            <person name="Bloom T."/>
            <person name="Blye J."/>
            <person name="Boguslavskiy L."/>
            <person name="Bonnet C."/>
            <person name="Boukhgalter B."/>
            <person name="Bourzgui I."/>
            <person name="Brown A."/>
            <person name="Cahill P."/>
            <person name="Channer S."/>
            <person name="Cheshatsang Y."/>
            <person name="Chuda L."/>
            <person name="Citroen M."/>
            <person name="Collymore A."/>
            <person name="Cooke P."/>
            <person name="Costello M."/>
            <person name="D'Aco K."/>
            <person name="Daza R."/>
            <person name="De Haan G."/>
            <person name="DeGray S."/>
            <person name="DeMaso C."/>
            <person name="Dhargay N."/>
            <person name="Dooley K."/>
            <person name="Dooley E."/>
            <person name="Doricent M."/>
            <person name="Dorje P."/>
            <person name="Dorjee K."/>
            <person name="Dupes A."/>
            <person name="Elong R."/>
            <person name="Falk J."/>
            <person name="Farina A."/>
            <person name="Faro S."/>
            <person name="Ferguson D."/>
            <person name="Fisher S."/>
            <person name="Foley C.D."/>
            <person name="Franke A."/>
            <person name="Friedrich D."/>
            <person name="Gadbois L."/>
            <person name="Gearin G."/>
            <person name="Gearin C.R."/>
            <person name="Giannoukos G."/>
            <person name="Goode T."/>
            <person name="Graham J."/>
            <person name="Grandbois E."/>
            <person name="Grewal S."/>
            <person name="Gyaltsen K."/>
            <person name="Hafez N."/>
            <person name="Hagos B."/>
            <person name="Hall J."/>
            <person name="Henson C."/>
            <person name="Hollinger A."/>
            <person name="Honan T."/>
            <person name="Huard M.D."/>
            <person name="Hughes L."/>
            <person name="Hurhula B."/>
            <person name="Husby M.E."/>
            <person name="Kamat A."/>
            <person name="Kanga B."/>
            <person name="Kashin S."/>
            <person name="Khazanovich D."/>
            <person name="Kisner P."/>
            <person name="Lance K."/>
            <person name="Lara M."/>
            <person name="Lee W."/>
            <person name="Lennon N."/>
            <person name="Letendre F."/>
            <person name="LeVine R."/>
            <person name="Lipovsky A."/>
            <person name="Liu X."/>
            <person name="Liu J."/>
            <person name="Liu S."/>
            <person name="Lokyitsang T."/>
            <person name="Lokyitsang Y."/>
            <person name="Lubonja R."/>
            <person name="Lui A."/>
            <person name="MacDonald P."/>
            <person name="Magnisalis V."/>
            <person name="Maru K."/>
            <person name="Matthews C."/>
            <person name="McCusker W."/>
            <person name="McDonough S."/>
            <person name="Mehta T."/>
            <person name="Meldrim J."/>
            <person name="Meneus L."/>
            <person name="Mihai O."/>
            <person name="Mihalev A."/>
            <person name="Mihova T."/>
            <person name="Mittelman R."/>
            <person name="Mlenga V."/>
            <person name="Montmayeur A."/>
            <person name="Mulrain L."/>
            <person name="Navidi A."/>
            <person name="Naylor J."/>
            <person name="Negash T."/>
            <person name="Nguyen T."/>
            <person name="Nguyen N."/>
            <person name="Nicol R."/>
            <person name="Norbu C."/>
            <person name="Norbu N."/>
            <person name="Novod N."/>
            <person name="O'Neill B."/>
            <person name="Osman S."/>
            <person name="Markiewicz E."/>
            <person name="Oyono O.L."/>
            <person name="Patti C."/>
            <person name="Phunkhang P."/>
            <person name="Pierre F."/>
            <person name="Priest M."/>
            <person name="Raghuraman S."/>
            <person name="Rege F."/>
            <person name="Reyes R."/>
            <person name="Rise C."/>
            <person name="Rogov P."/>
            <person name="Ross K."/>
            <person name="Ryan E."/>
            <person name="Settipalli S."/>
            <person name="Shea T."/>
            <person name="Sherpa N."/>
            <person name="Shi L."/>
            <person name="Shih D."/>
            <person name="Sparrow T."/>
            <person name="Spaulding J."/>
            <person name="Stalker J."/>
            <person name="Stange-Thomann N."/>
            <person name="Stavropoulos S."/>
            <person name="Stone C."/>
            <person name="Strader C."/>
            <person name="Tesfaye S."/>
            <person name="Thomson T."/>
            <person name="Thoulutsang Y."/>
            <person name="Thoulutsang D."/>
            <person name="Topham K."/>
            <person name="Topping I."/>
            <person name="Tsamla T."/>
            <person name="Vassiliev H."/>
            <person name="Vo A."/>
            <person name="Wangchuk T."/>
            <person name="Wangdi T."/>
            <person name="Weiand M."/>
            <person name="Wilkinson J."/>
            <person name="Wilson A."/>
            <person name="Yadav S."/>
            <person name="Young G."/>
            <person name="Yu Q."/>
            <person name="Zembek L."/>
            <person name="Zhong D."/>
            <person name="Zimmer A."/>
            <person name="Zwirko Z."/>
            <person name="Jaffe D.B."/>
            <person name="Alvarez P."/>
            <person name="Brockman W."/>
            <person name="Butler J."/>
            <person name="Chin C."/>
            <person name="Gnerre S."/>
            <person name="Grabherr M."/>
            <person name="Kleber M."/>
            <person name="Mauceli E."/>
            <person name="MacCallum I."/>
        </authorList>
    </citation>
    <scope>NUCLEOTIDE SEQUENCE [LARGE SCALE GENOMIC DNA]</scope>
    <source>
        <strain evidence="3">MSH-3 / Tucson 14011-0111.49</strain>
    </source>
</reference>
<dbReference type="GO" id="GO:0005827">
    <property type="term" value="C:polar microtubule"/>
    <property type="evidence" value="ECO:0007669"/>
    <property type="project" value="EnsemblMetazoa"/>
</dbReference>
<dbReference type="AlphaFoldDB" id="B4GTK3"/>
<dbReference type="STRING" id="7234.B4GTK3"/>
<feature type="region of interest" description="Disordered" evidence="1">
    <location>
        <begin position="72"/>
        <end position="153"/>
    </location>
</feature>
<dbReference type="GO" id="GO:0000212">
    <property type="term" value="P:meiotic spindle organization"/>
    <property type="evidence" value="ECO:0007669"/>
    <property type="project" value="EnsemblMetazoa"/>
</dbReference>
<dbReference type="GO" id="GO:0072686">
    <property type="term" value="C:mitotic spindle"/>
    <property type="evidence" value="ECO:0007669"/>
    <property type="project" value="EnsemblMetazoa"/>
</dbReference>
<dbReference type="GO" id="GO:0016321">
    <property type="term" value="P:female meiosis chromosome segregation"/>
    <property type="evidence" value="ECO:0007669"/>
    <property type="project" value="EnsemblMetazoa"/>
</dbReference>
<dbReference type="eggNOG" id="ENOG502TBB4">
    <property type="taxonomic scope" value="Eukaryota"/>
</dbReference>
<feature type="compositionally biased region" description="Polar residues" evidence="1">
    <location>
        <begin position="90"/>
        <end position="115"/>
    </location>
</feature>
<dbReference type="GO" id="GO:0032837">
    <property type="term" value="P:distributive segregation"/>
    <property type="evidence" value="ECO:0007669"/>
    <property type="project" value="EnsemblMetazoa"/>
</dbReference>
<name>B4GTK3_DROPE</name>
<dbReference type="Proteomes" id="UP000008744">
    <property type="component" value="Unassembled WGS sequence"/>
</dbReference>
<evidence type="ECO:0000313" key="2">
    <source>
        <dbReference type="EMBL" id="EDW25873.1"/>
    </source>
</evidence>
<dbReference type="EMBL" id="CH479190">
    <property type="protein sequence ID" value="EDW25873.1"/>
    <property type="molecule type" value="Genomic_DNA"/>
</dbReference>
<organism evidence="3">
    <name type="scientific">Drosophila persimilis</name>
    <name type="common">Fruit fly</name>
    <dbReference type="NCBI Taxonomy" id="7234"/>
    <lineage>
        <taxon>Eukaryota</taxon>
        <taxon>Metazoa</taxon>
        <taxon>Ecdysozoa</taxon>
        <taxon>Arthropoda</taxon>
        <taxon>Hexapoda</taxon>
        <taxon>Insecta</taxon>
        <taxon>Pterygota</taxon>
        <taxon>Neoptera</taxon>
        <taxon>Endopterygota</taxon>
        <taxon>Diptera</taxon>
        <taxon>Brachycera</taxon>
        <taxon>Muscomorpha</taxon>
        <taxon>Ephydroidea</taxon>
        <taxon>Drosophilidae</taxon>
        <taxon>Drosophila</taxon>
        <taxon>Sophophora</taxon>
    </lineage>
</organism>
<dbReference type="GO" id="GO:0007131">
    <property type="term" value="P:reciprocal meiotic recombination"/>
    <property type="evidence" value="ECO:0007669"/>
    <property type="project" value="EnsemblMetazoa"/>
</dbReference>
<dbReference type="PhylomeDB" id="B4GTK3"/>
<protein>
    <submittedName>
        <fullName evidence="2">GL14260</fullName>
    </submittedName>
</protein>
<dbReference type="GO" id="GO:0007052">
    <property type="term" value="P:mitotic spindle organization"/>
    <property type="evidence" value="ECO:0007669"/>
    <property type="project" value="EnsemblMetazoa"/>
</dbReference>
<keyword evidence="3" id="KW-1185">Reference proteome</keyword>
<dbReference type="GO" id="GO:0005828">
    <property type="term" value="C:kinetochore microtubule"/>
    <property type="evidence" value="ECO:0007669"/>
    <property type="project" value="EnsemblMetazoa"/>
</dbReference>
<proteinExistence type="predicted"/>
<dbReference type="GO" id="GO:0001578">
    <property type="term" value="P:microtubule bundle formation"/>
    <property type="evidence" value="ECO:0007669"/>
    <property type="project" value="EnsemblMetazoa"/>
</dbReference>
<dbReference type="OrthoDB" id="1684416at2759"/>
<dbReference type="OMA" id="PNFRAMH"/>
<dbReference type="HOGENOM" id="CLU_855977_0_0_1"/>
<dbReference type="KEGG" id="dpe:6596749"/>
<dbReference type="GO" id="GO:0045143">
    <property type="term" value="P:homologous chromosome segregation"/>
    <property type="evidence" value="ECO:0007669"/>
    <property type="project" value="EnsemblMetazoa"/>
</dbReference>
<sequence length="364" mass="41532">MDNPNIIVTNAQFDWDAINVGDYNLDHSQNFFAAANKENNPLNNGNLLLGTTTTPQAKMAIKVEQPSALCWNSDSNDVKLPTGPKEEQQVDANPPTSAQEPKKMQQVNANPSTCPKQEPAEELVSDGEPITIPKPNTELSPDAPVKNEDEVEYPNEPEMGLKLRSQWSPRPHTHHQDAGPAPPKAYEFMNIYQHNRELAARRRTEDERKARQFHSRPMPNFPALHKRLDEIVVCHKITIPKTPETVKHWQIDLDRRKSKEQQQPQLNKVRRLLHLHDDQPCHPRPFQLRSDQRVRERREYDAAVQVSLEKKKKEVNVCETNIFQPSLCPLCLKCRPSAILSIGNVLWVKLVPAISIAGGIREFR</sequence>
<evidence type="ECO:0000256" key="1">
    <source>
        <dbReference type="SAM" id="MobiDB-lite"/>
    </source>
</evidence>
<dbReference type="GO" id="GO:0008017">
    <property type="term" value="F:microtubule binding"/>
    <property type="evidence" value="ECO:0007669"/>
    <property type="project" value="EnsemblMetazoa"/>
</dbReference>
<accession>B4GTK3</accession>
<evidence type="ECO:0000313" key="3">
    <source>
        <dbReference type="Proteomes" id="UP000008744"/>
    </source>
</evidence>